<comment type="caution">
    <text evidence="1">The sequence shown here is derived from an EMBL/GenBank/DDBJ whole genome shotgun (WGS) entry which is preliminary data.</text>
</comment>
<dbReference type="InterPro" id="IPR002591">
    <property type="entry name" value="Phosphodiest/P_Trfase"/>
</dbReference>
<accession>A0ABW3ARR6</accession>
<dbReference type="InterPro" id="IPR017850">
    <property type="entry name" value="Alkaline_phosphatase_core_sf"/>
</dbReference>
<dbReference type="PANTHER" id="PTHR10151">
    <property type="entry name" value="ECTONUCLEOTIDE PYROPHOSPHATASE/PHOSPHODIESTERASE"/>
    <property type="match status" value="1"/>
</dbReference>
<sequence>MMKRFYLLIIGILTVGINGFSQTPVDTVQKVIADRENSVAQQNKPYVILISADGFRYDFAKKYHADNILRLAGKGVSASSMIPSYPSVTFPNHYAIVSGLYPSHSGLVNNTFYDRTKKDKYSMSAKDKVADSSWYGGAPLWVLAEQQKMLSASFYWVASEAAIQGVRPTYYYIYNDKIAIHNRIQAVVNWLKLPADKRPHLITFYFPQVDHAAHNYGPESPETEHEVHFIDSAVNELNKAVKATGLKNVNFVFVSDHGMTRVDNQHPLGIPASIDTSKYVISGDGILVELYAKNKSDVQATFAALKKEAKDYDVYLSTNVPAHLHYSASDDWHNRIGDILLIPHYPKIFNLWNTKKKINPGWHGYDPAVIKDMHASFYAWGPALKKHLNIVPFKNVEVFNLVCDILGIKHTGKTDGTDKLARKILTSKKHKRK</sequence>
<dbReference type="RefSeq" id="WP_377112012.1">
    <property type="nucleotide sequence ID" value="NZ_JBHTHZ010000002.1"/>
</dbReference>
<evidence type="ECO:0000313" key="2">
    <source>
        <dbReference type="Proteomes" id="UP001597010"/>
    </source>
</evidence>
<dbReference type="Proteomes" id="UP001597010">
    <property type="component" value="Unassembled WGS sequence"/>
</dbReference>
<dbReference type="SUPFAM" id="SSF53649">
    <property type="entry name" value="Alkaline phosphatase-like"/>
    <property type="match status" value="1"/>
</dbReference>
<gene>
    <name evidence="1" type="ORF">ACFQZX_04930</name>
</gene>
<dbReference type="EMBL" id="JBHTHZ010000002">
    <property type="protein sequence ID" value="MFD0792949.1"/>
    <property type="molecule type" value="Genomic_DNA"/>
</dbReference>
<name>A0ABW3ARR6_9SPHI</name>
<dbReference type="Pfam" id="PF01663">
    <property type="entry name" value="Phosphodiest"/>
    <property type="match status" value="1"/>
</dbReference>
<reference evidence="2" key="1">
    <citation type="journal article" date="2019" name="Int. J. Syst. Evol. Microbiol.">
        <title>The Global Catalogue of Microorganisms (GCM) 10K type strain sequencing project: providing services to taxonomists for standard genome sequencing and annotation.</title>
        <authorList>
            <consortium name="The Broad Institute Genomics Platform"/>
            <consortium name="The Broad Institute Genome Sequencing Center for Infectious Disease"/>
            <person name="Wu L."/>
            <person name="Ma J."/>
        </authorList>
    </citation>
    <scope>NUCLEOTIDE SEQUENCE [LARGE SCALE GENOMIC DNA]</scope>
    <source>
        <strain evidence="2">CCUG 61484</strain>
    </source>
</reference>
<dbReference type="CDD" id="cd16018">
    <property type="entry name" value="Enpp"/>
    <property type="match status" value="1"/>
</dbReference>
<dbReference type="Gene3D" id="3.30.1360.180">
    <property type="match status" value="1"/>
</dbReference>
<evidence type="ECO:0000313" key="1">
    <source>
        <dbReference type="EMBL" id="MFD0792949.1"/>
    </source>
</evidence>
<protein>
    <submittedName>
        <fullName evidence="1">Ectonucleotide pyrophosphatase/phosphodiesterase</fullName>
    </submittedName>
</protein>
<keyword evidence="2" id="KW-1185">Reference proteome</keyword>
<dbReference type="PANTHER" id="PTHR10151:SF120">
    <property type="entry name" value="BIS(5'-ADENOSYL)-TRIPHOSPHATASE"/>
    <property type="match status" value="1"/>
</dbReference>
<proteinExistence type="predicted"/>
<organism evidence="1 2">
    <name type="scientific">Mucilaginibacter litoreus</name>
    <dbReference type="NCBI Taxonomy" id="1048221"/>
    <lineage>
        <taxon>Bacteria</taxon>
        <taxon>Pseudomonadati</taxon>
        <taxon>Bacteroidota</taxon>
        <taxon>Sphingobacteriia</taxon>
        <taxon>Sphingobacteriales</taxon>
        <taxon>Sphingobacteriaceae</taxon>
        <taxon>Mucilaginibacter</taxon>
    </lineage>
</organism>
<dbReference type="Gene3D" id="3.40.720.10">
    <property type="entry name" value="Alkaline Phosphatase, subunit A"/>
    <property type="match status" value="1"/>
</dbReference>